<reference evidence="1 2" key="1">
    <citation type="submission" date="2020-04" db="EMBL/GenBank/DDBJ databases">
        <authorList>
            <person name="Wallbank WR R."/>
            <person name="Pardo Diaz C."/>
            <person name="Kozak K."/>
            <person name="Martin S."/>
            <person name="Jiggins C."/>
            <person name="Moest M."/>
            <person name="Warren A I."/>
            <person name="Byers J.R.P. K."/>
            <person name="Montejo-Kovacevich G."/>
            <person name="Yen C E."/>
        </authorList>
    </citation>
    <scope>NUCLEOTIDE SEQUENCE [LARGE SCALE GENOMIC DNA]</scope>
</reference>
<proteinExistence type="predicted"/>
<comment type="caution">
    <text evidence="1">The sequence shown here is derived from an EMBL/GenBank/DDBJ whole genome shotgun (WGS) entry which is preliminary data.</text>
</comment>
<organism evidence="1 2">
    <name type="scientific">Arctia plantaginis</name>
    <name type="common">Wood tiger moth</name>
    <name type="synonym">Phalaena plantaginis</name>
    <dbReference type="NCBI Taxonomy" id="874455"/>
    <lineage>
        <taxon>Eukaryota</taxon>
        <taxon>Metazoa</taxon>
        <taxon>Ecdysozoa</taxon>
        <taxon>Arthropoda</taxon>
        <taxon>Hexapoda</taxon>
        <taxon>Insecta</taxon>
        <taxon>Pterygota</taxon>
        <taxon>Neoptera</taxon>
        <taxon>Endopterygota</taxon>
        <taxon>Lepidoptera</taxon>
        <taxon>Glossata</taxon>
        <taxon>Ditrysia</taxon>
        <taxon>Noctuoidea</taxon>
        <taxon>Erebidae</taxon>
        <taxon>Arctiinae</taxon>
        <taxon>Arctia</taxon>
    </lineage>
</organism>
<evidence type="ECO:0000313" key="2">
    <source>
        <dbReference type="Proteomes" id="UP000494106"/>
    </source>
</evidence>
<name>A0A8S0ZKN7_ARCPL</name>
<dbReference type="EMBL" id="CADEBC010000479">
    <property type="protein sequence ID" value="CAB3233295.1"/>
    <property type="molecule type" value="Genomic_DNA"/>
</dbReference>
<sequence>MDTRLSVRPSDPKILTYITNALTLQIPNKSLSLSLEQKPANPSQGTPVDKNESIETLASNQAWKLKVEKIQITKVKGITGRNGKEGMIQITFG</sequence>
<gene>
    <name evidence="1" type="ORF">APLA_LOCUS5157</name>
</gene>
<protein>
    <submittedName>
        <fullName evidence="1">Uncharacterized protein</fullName>
    </submittedName>
</protein>
<dbReference type="AlphaFoldDB" id="A0A8S0ZKN7"/>
<evidence type="ECO:0000313" key="1">
    <source>
        <dbReference type="EMBL" id="CAB3233295.1"/>
    </source>
</evidence>
<accession>A0A8S0ZKN7</accession>
<keyword evidence="2" id="KW-1185">Reference proteome</keyword>
<dbReference type="Proteomes" id="UP000494106">
    <property type="component" value="Unassembled WGS sequence"/>
</dbReference>
<dbReference type="OrthoDB" id="2123493at2759"/>